<reference evidence="1" key="2">
    <citation type="submission" date="2025-08" db="UniProtKB">
        <authorList>
            <consortium name="Ensembl"/>
        </authorList>
    </citation>
    <scope>IDENTIFICATION</scope>
    <source>
        <strain evidence="1">Thorbecke</strain>
    </source>
</reference>
<dbReference type="GeneTree" id="ENSGT00980000199553"/>
<dbReference type="InParanoid" id="A0A5F9D0V3"/>
<name>A0A5F9D0V3_RABIT</name>
<dbReference type="STRING" id="9986.ENSOCUP00000039348"/>
<reference evidence="1" key="3">
    <citation type="submission" date="2025-09" db="UniProtKB">
        <authorList>
            <consortium name="Ensembl"/>
        </authorList>
    </citation>
    <scope>IDENTIFICATION</scope>
    <source>
        <strain evidence="1">Thorbecke</strain>
    </source>
</reference>
<keyword evidence="2" id="KW-1185">Reference proteome</keyword>
<dbReference type="EMBL" id="AAGW02016664">
    <property type="status" value="NOT_ANNOTATED_CDS"/>
    <property type="molecule type" value="Genomic_DNA"/>
</dbReference>
<dbReference type="Bgee" id="ENSOCUG00000037817">
    <property type="expression patterns" value="Expressed in testis"/>
</dbReference>
<dbReference type="Proteomes" id="UP000001811">
    <property type="component" value="Chromosome 14"/>
</dbReference>
<evidence type="ECO:0000313" key="1">
    <source>
        <dbReference type="Ensembl" id="ENSOCUP00000039348.1"/>
    </source>
</evidence>
<dbReference type="AlphaFoldDB" id="A0A5F9D0V3"/>
<protein>
    <submittedName>
        <fullName evidence="1">Uncharacterized protein</fullName>
    </submittedName>
</protein>
<dbReference type="Ensembl" id="ENSOCUT00000060319.1">
    <property type="protein sequence ID" value="ENSOCUP00000039348.1"/>
    <property type="gene ID" value="ENSOCUG00000037817.1"/>
</dbReference>
<sequence length="85" mass="9169">MALASVLETPLPVNQHGFFGLRDHLDLLDLGPGCPSDGLSLTTPSWGIPEEPGLSHCCAPMPFNLSSTKHSILEPIQLIPKHQVF</sequence>
<proteinExistence type="predicted"/>
<accession>A0A5F9D0V3</accession>
<reference evidence="1 2" key="1">
    <citation type="journal article" date="2011" name="Nature">
        <title>A high-resolution map of human evolutionary constraint using 29 mammals.</title>
        <authorList>
            <person name="Lindblad-Toh K."/>
            <person name="Garber M."/>
            <person name="Zuk O."/>
            <person name="Lin M.F."/>
            <person name="Parker B.J."/>
            <person name="Washietl S."/>
            <person name="Kheradpour P."/>
            <person name="Ernst J."/>
            <person name="Jordan G."/>
            <person name="Mauceli E."/>
            <person name="Ward L.D."/>
            <person name="Lowe C.B."/>
            <person name="Holloway A.K."/>
            <person name="Clamp M."/>
            <person name="Gnerre S."/>
            <person name="Alfoldi J."/>
            <person name="Beal K."/>
            <person name="Chang J."/>
            <person name="Clawson H."/>
            <person name="Cuff J."/>
            <person name="Di Palma F."/>
            <person name="Fitzgerald S."/>
            <person name="Flicek P."/>
            <person name="Guttman M."/>
            <person name="Hubisz M.J."/>
            <person name="Jaffe D.B."/>
            <person name="Jungreis I."/>
            <person name="Kent W.J."/>
            <person name="Kostka D."/>
            <person name="Lara M."/>
            <person name="Martins A.L."/>
            <person name="Massingham T."/>
            <person name="Moltke I."/>
            <person name="Raney B.J."/>
            <person name="Rasmussen M.D."/>
            <person name="Robinson J."/>
            <person name="Stark A."/>
            <person name="Vilella A.J."/>
            <person name="Wen J."/>
            <person name="Xie X."/>
            <person name="Zody M.C."/>
            <person name="Baldwin J."/>
            <person name="Bloom T."/>
            <person name="Chin C.W."/>
            <person name="Heiman D."/>
            <person name="Nicol R."/>
            <person name="Nusbaum C."/>
            <person name="Young S."/>
            <person name="Wilkinson J."/>
            <person name="Worley K.C."/>
            <person name="Kovar C.L."/>
            <person name="Muzny D.M."/>
            <person name="Gibbs R.A."/>
            <person name="Cree A."/>
            <person name="Dihn H.H."/>
            <person name="Fowler G."/>
            <person name="Jhangiani S."/>
            <person name="Joshi V."/>
            <person name="Lee S."/>
            <person name="Lewis L.R."/>
            <person name="Nazareth L.V."/>
            <person name="Okwuonu G."/>
            <person name="Santibanez J."/>
            <person name="Warren W.C."/>
            <person name="Mardis E.R."/>
            <person name="Weinstock G.M."/>
            <person name="Wilson R.K."/>
            <person name="Delehaunty K."/>
            <person name="Dooling D."/>
            <person name="Fronik C."/>
            <person name="Fulton L."/>
            <person name="Fulton B."/>
            <person name="Graves T."/>
            <person name="Minx P."/>
            <person name="Sodergren E."/>
            <person name="Birney E."/>
            <person name="Margulies E.H."/>
            <person name="Herrero J."/>
            <person name="Green E.D."/>
            <person name="Haussler D."/>
            <person name="Siepel A."/>
            <person name="Goldman N."/>
            <person name="Pollard K.S."/>
            <person name="Pedersen J.S."/>
            <person name="Lander E.S."/>
            <person name="Kellis M."/>
        </authorList>
    </citation>
    <scope>NUCLEOTIDE SEQUENCE [LARGE SCALE GENOMIC DNA]</scope>
    <source>
        <strain evidence="1 2">Thorbecke inbred</strain>
    </source>
</reference>
<evidence type="ECO:0000313" key="2">
    <source>
        <dbReference type="Proteomes" id="UP000001811"/>
    </source>
</evidence>
<organism evidence="1 2">
    <name type="scientific">Oryctolagus cuniculus</name>
    <name type="common">Rabbit</name>
    <dbReference type="NCBI Taxonomy" id="9986"/>
    <lineage>
        <taxon>Eukaryota</taxon>
        <taxon>Metazoa</taxon>
        <taxon>Chordata</taxon>
        <taxon>Craniata</taxon>
        <taxon>Vertebrata</taxon>
        <taxon>Euteleostomi</taxon>
        <taxon>Mammalia</taxon>
        <taxon>Eutheria</taxon>
        <taxon>Euarchontoglires</taxon>
        <taxon>Glires</taxon>
        <taxon>Lagomorpha</taxon>
        <taxon>Leporidae</taxon>
        <taxon>Oryctolagus</taxon>
    </lineage>
</organism>